<dbReference type="Proteomes" id="UP000499080">
    <property type="component" value="Unassembled WGS sequence"/>
</dbReference>
<evidence type="ECO:0000313" key="2">
    <source>
        <dbReference type="EMBL" id="GBM50626.1"/>
    </source>
</evidence>
<name>A0A4Y2GCX4_ARAVE</name>
<organism evidence="2 3">
    <name type="scientific">Araneus ventricosus</name>
    <name type="common">Orbweaver spider</name>
    <name type="synonym">Epeira ventricosa</name>
    <dbReference type="NCBI Taxonomy" id="182803"/>
    <lineage>
        <taxon>Eukaryota</taxon>
        <taxon>Metazoa</taxon>
        <taxon>Ecdysozoa</taxon>
        <taxon>Arthropoda</taxon>
        <taxon>Chelicerata</taxon>
        <taxon>Arachnida</taxon>
        <taxon>Araneae</taxon>
        <taxon>Araneomorphae</taxon>
        <taxon>Entelegynae</taxon>
        <taxon>Araneoidea</taxon>
        <taxon>Araneidae</taxon>
        <taxon>Araneus</taxon>
    </lineage>
</organism>
<protein>
    <submittedName>
        <fullName evidence="2">Uncharacterized protein</fullName>
    </submittedName>
</protein>
<dbReference type="EMBL" id="BGPR01001305">
    <property type="protein sequence ID" value="GBM50626.1"/>
    <property type="molecule type" value="Genomic_DNA"/>
</dbReference>
<comment type="caution">
    <text evidence="2">The sequence shown here is derived from an EMBL/GenBank/DDBJ whole genome shotgun (WGS) entry which is preliminary data.</text>
</comment>
<proteinExistence type="predicted"/>
<gene>
    <name evidence="2" type="ORF">AVEN_70258_1</name>
</gene>
<keyword evidence="3" id="KW-1185">Reference proteome</keyword>
<evidence type="ECO:0000313" key="3">
    <source>
        <dbReference type="Proteomes" id="UP000499080"/>
    </source>
</evidence>
<accession>A0A4Y2GCX4</accession>
<dbReference type="AlphaFoldDB" id="A0A4Y2GCX4"/>
<evidence type="ECO:0000256" key="1">
    <source>
        <dbReference type="SAM" id="MobiDB-lite"/>
    </source>
</evidence>
<reference evidence="2 3" key="1">
    <citation type="journal article" date="2019" name="Sci. Rep.">
        <title>Orb-weaving spider Araneus ventricosus genome elucidates the spidroin gene catalogue.</title>
        <authorList>
            <person name="Kono N."/>
            <person name="Nakamura H."/>
            <person name="Ohtoshi R."/>
            <person name="Moran D.A.P."/>
            <person name="Shinohara A."/>
            <person name="Yoshida Y."/>
            <person name="Fujiwara M."/>
            <person name="Mori M."/>
            <person name="Tomita M."/>
            <person name="Arakawa K."/>
        </authorList>
    </citation>
    <scope>NUCLEOTIDE SEQUENCE [LARGE SCALE GENOMIC DNA]</scope>
</reference>
<sequence length="92" mass="10210">MNFESLPLVHSDSRSSGGSVRKGLNRRSFVESDLESEILPPLSLYSTAWLLRLTGLRVKGVTWVTVTATEIYLITDYICMSCGQSVNKIASR</sequence>
<feature type="region of interest" description="Disordered" evidence="1">
    <location>
        <begin position="1"/>
        <end position="23"/>
    </location>
</feature>